<sequence>MADRPKRKAIPDKVKLEVVLRQEGRCPACGERLGKLIGLNFDHRPAIINRPVNEDGTDYIPPQLDPEHIEAIHIKPCHDVRTNGPGGEKRITTAGSDKHIARKTKRLAEQREPTAPIEEERRLPPADEFERRRQELLRPDPKPARAEKRSAWPKRPFPKKENRR</sequence>
<feature type="compositionally biased region" description="Basic and acidic residues" evidence="1">
    <location>
        <begin position="78"/>
        <end position="99"/>
    </location>
</feature>
<comment type="caution">
    <text evidence="2">The sequence shown here is derived from an EMBL/GenBank/DDBJ whole genome shotgun (WGS) entry which is preliminary data.</text>
</comment>
<feature type="region of interest" description="Disordered" evidence="1">
    <location>
        <begin position="78"/>
        <end position="164"/>
    </location>
</feature>
<dbReference type="EMBL" id="JAQYXP010000005">
    <property type="protein sequence ID" value="MEN3238224.1"/>
    <property type="molecule type" value="Genomic_DNA"/>
</dbReference>
<organism evidence="2 3">
    <name type="scientific">Methylobacterium ajmalii</name>
    <dbReference type="NCBI Taxonomy" id="2738439"/>
    <lineage>
        <taxon>Bacteria</taxon>
        <taxon>Pseudomonadati</taxon>
        <taxon>Pseudomonadota</taxon>
        <taxon>Alphaproteobacteria</taxon>
        <taxon>Hyphomicrobiales</taxon>
        <taxon>Methylobacteriaceae</taxon>
        <taxon>Methylobacterium</taxon>
    </lineage>
</organism>
<feature type="compositionally biased region" description="Basic and acidic residues" evidence="1">
    <location>
        <begin position="106"/>
        <end position="150"/>
    </location>
</feature>
<evidence type="ECO:0000313" key="2">
    <source>
        <dbReference type="EMBL" id="MEN3238224.1"/>
    </source>
</evidence>
<proteinExistence type="predicted"/>
<name>A0ABV0A5U2_9HYPH</name>
<keyword evidence="3" id="KW-1185">Reference proteome</keyword>
<protein>
    <recommendedName>
        <fullName evidence="4">HNH endonuclease</fullName>
    </recommendedName>
</protein>
<evidence type="ECO:0000256" key="1">
    <source>
        <dbReference type="SAM" id="MobiDB-lite"/>
    </source>
</evidence>
<evidence type="ECO:0008006" key="4">
    <source>
        <dbReference type="Google" id="ProtNLM"/>
    </source>
</evidence>
<dbReference type="RefSeq" id="WP_346013525.1">
    <property type="nucleotide sequence ID" value="NZ_JAQYXP010000005.1"/>
</dbReference>
<dbReference type="Proteomes" id="UP001407347">
    <property type="component" value="Unassembled WGS sequence"/>
</dbReference>
<gene>
    <name evidence="2" type="ORF">PUR29_32780</name>
</gene>
<reference evidence="2 3" key="1">
    <citation type="journal article" date="2023" name="PLoS ONE">
        <title>Complete genome assembly of Hawai'i environmental nontuberculous mycobacteria reveals unexpected co-isolation with methylobacteria.</title>
        <authorList>
            <person name="Hendrix J."/>
            <person name="Epperson L.E."/>
            <person name="Tong E.I."/>
            <person name="Chan Y.L."/>
            <person name="Hasan N.A."/>
            <person name="Dawrs S.N."/>
            <person name="Norton G.J."/>
            <person name="Virdi R."/>
            <person name="Crooks J.L."/>
            <person name="Chan E.D."/>
            <person name="Honda J.R."/>
            <person name="Strong M."/>
        </authorList>
    </citation>
    <scope>NUCLEOTIDE SEQUENCE [LARGE SCALE GENOMIC DNA]</scope>
    <source>
        <strain evidence="2 3">NJH_HI04-1</strain>
    </source>
</reference>
<evidence type="ECO:0000313" key="3">
    <source>
        <dbReference type="Proteomes" id="UP001407347"/>
    </source>
</evidence>
<accession>A0ABV0A5U2</accession>